<dbReference type="InterPro" id="IPR010645">
    <property type="entry name" value="MFS_4"/>
</dbReference>
<keyword evidence="1 4" id="KW-0812">Transmembrane</keyword>
<feature type="transmembrane region" description="Helical" evidence="4">
    <location>
        <begin position="133"/>
        <end position="157"/>
    </location>
</feature>
<dbReference type="PANTHER" id="PTHR23537:SF1">
    <property type="entry name" value="SUGAR TRANSPORTER"/>
    <property type="match status" value="1"/>
</dbReference>
<protein>
    <submittedName>
        <fullName evidence="6">MFS transporter</fullName>
    </submittedName>
</protein>
<feature type="transmembrane region" description="Helical" evidence="4">
    <location>
        <begin position="336"/>
        <end position="360"/>
    </location>
</feature>
<dbReference type="Pfam" id="PF06779">
    <property type="entry name" value="MFS_4"/>
    <property type="match status" value="1"/>
</dbReference>
<organism evidence="6 7">
    <name type="scientific">Caldovatus sediminis</name>
    <dbReference type="NCBI Taxonomy" id="2041189"/>
    <lineage>
        <taxon>Bacteria</taxon>
        <taxon>Pseudomonadati</taxon>
        <taxon>Pseudomonadota</taxon>
        <taxon>Alphaproteobacteria</taxon>
        <taxon>Acetobacterales</taxon>
        <taxon>Roseomonadaceae</taxon>
        <taxon>Caldovatus</taxon>
    </lineage>
</organism>
<feature type="transmembrane region" description="Helical" evidence="4">
    <location>
        <begin position="106"/>
        <end position="126"/>
    </location>
</feature>
<dbReference type="GO" id="GO:0022857">
    <property type="term" value="F:transmembrane transporter activity"/>
    <property type="evidence" value="ECO:0007669"/>
    <property type="project" value="InterPro"/>
</dbReference>
<feature type="domain" description="Major facilitator superfamily (MFS) profile" evidence="5">
    <location>
        <begin position="6"/>
        <end position="388"/>
    </location>
</feature>
<keyword evidence="2 4" id="KW-1133">Transmembrane helix</keyword>
<evidence type="ECO:0000313" key="7">
    <source>
        <dbReference type="Proteomes" id="UP000597507"/>
    </source>
</evidence>
<dbReference type="SUPFAM" id="SSF103473">
    <property type="entry name" value="MFS general substrate transporter"/>
    <property type="match status" value="1"/>
</dbReference>
<feature type="transmembrane region" description="Helical" evidence="4">
    <location>
        <begin position="217"/>
        <end position="235"/>
    </location>
</feature>
<feature type="transmembrane region" description="Helical" evidence="4">
    <location>
        <begin position="163"/>
        <end position="180"/>
    </location>
</feature>
<evidence type="ECO:0000259" key="5">
    <source>
        <dbReference type="PROSITE" id="PS50850"/>
    </source>
</evidence>
<feature type="transmembrane region" description="Helical" evidence="4">
    <location>
        <begin position="247"/>
        <end position="268"/>
    </location>
</feature>
<proteinExistence type="predicted"/>
<keyword evidence="7" id="KW-1185">Reference proteome</keyword>
<feature type="transmembrane region" description="Helical" evidence="4">
    <location>
        <begin position="305"/>
        <end position="324"/>
    </location>
</feature>
<accession>A0A8J2ZAU1</accession>
<dbReference type="Proteomes" id="UP000597507">
    <property type="component" value="Unassembled WGS sequence"/>
</dbReference>
<evidence type="ECO:0000256" key="3">
    <source>
        <dbReference type="ARBA" id="ARBA00023136"/>
    </source>
</evidence>
<evidence type="ECO:0000256" key="2">
    <source>
        <dbReference type="ARBA" id="ARBA00022989"/>
    </source>
</evidence>
<keyword evidence="3 4" id="KW-0472">Membrane</keyword>
<dbReference type="InterPro" id="IPR036259">
    <property type="entry name" value="MFS_trans_sf"/>
</dbReference>
<dbReference type="Gene3D" id="1.20.1250.20">
    <property type="entry name" value="MFS general substrate transporter like domains"/>
    <property type="match status" value="2"/>
</dbReference>
<gene>
    <name evidence="6" type="ORF">GCM10010964_19200</name>
</gene>
<feature type="transmembrane region" description="Helical" evidence="4">
    <location>
        <begin position="366"/>
        <end position="384"/>
    </location>
</feature>
<reference evidence="6 7" key="1">
    <citation type="journal article" date="2014" name="Int. J. Syst. Evol. Microbiol.">
        <title>Complete genome sequence of Corynebacterium casei LMG S-19264T (=DSM 44701T), isolated from a smear-ripened cheese.</title>
        <authorList>
            <consortium name="US DOE Joint Genome Institute (JGI-PGF)"/>
            <person name="Walter F."/>
            <person name="Albersmeier A."/>
            <person name="Kalinowski J."/>
            <person name="Ruckert C."/>
        </authorList>
    </citation>
    <scope>NUCLEOTIDE SEQUENCE [LARGE SCALE GENOMIC DNA]</scope>
    <source>
        <strain evidence="6 7">CGMCC 1.16330</strain>
    </source>
</reference>
<dbReference type="AlphaFoldDB" id="A0A8J2ZAU1"/>
<feature type="transmembrane region" description="Helical" evidence="4">
    <location>
        <begin position="48"/>
        <end position="68"/>
    </location>
</feature>
<dbReference type="InterPro" id="IPR020846">
    <property type="entry name" value="MFS_dom"/>
</dbReference>
<dbReference type="RefSeq" id="WP_188899815.1">
    <property type="nucleotide sequence ID" value="NZ_BMKS01000005.1"/>
</dbReference>
<dbReference type="PROSITE" id="PS50850">
    <property type="entry name" value="MFS"/>
    <property type="match status" value="1"/>
</dbReference>
<name>A0A8J2ZAU1_9PROT</name>
<dbReference type="GO" id="GO:0005886">
    <property type="term" value="C:plasma membrane"/>
    <property type="evidence" value="ECO:0007669"/>
    <property type="project" value="TreeGrafter"/>
</dbReference>
<feature type="transmembrane region" description="Helical" evidence="4">
    <location>
        <begin position="80"/>
        <end position="100"/>
    </location>
</feature>
<sequence length="404" mass="39454">MSAAGILRPALAGACATGAGNGLARFGFVPLFPAMVAAGWVGGGEAALLGAVNLAGYLAGTLAGWPLARAVGVPRALDAAMALVVASLAACAANLGLWWFVPWRTLAGVAGGVLMALAGPAVLSVVPPPRRGMASGVVISGVGSGVMLVSLAVPVLLGRGGLPGAWLGLAGLVAALWAFAHPRWPRPAAGEASGDRDGAPGAAVAPARAMPRMVRPLVAYGISGAGMVAPMVYLADLAVRGRGLGVAAGAWIWLLFGLGGVAGTLAGGRMSDRIGGRRAFVLWLLVQVAAVGLCLAPAVPALTAGAWLGGFAGMGVTAVALAAARERAGEAAGLAFARMTASYAVAQAAVGFVLAALFAATGESHAAVFGACLALSAVAAAVAATDLRGPPPPPDAADRTGRPL</sequence>
<evidence type="ECO:0000256" key="4">
    <source>
        <dbReference type="SAM" id="Phobius"/>
    </source>
</evidence>
<dbReference type="EMBL" id="BMKS01000005">
    <property type="protein sequence ID" value="GGG31423.1"/>
    <property type="molecule type" value="Genomic_DNA"/>
</dbReference>
<comment type="caution">
    <text evidence="6">The sequence shown here is derived from an EMBL/GenBank/DDBJ whole genome shotgun (WGS) entry which is preliminary data.</text>
</comment>
<evidence type="ECO:0000256" key="1">
    <source>
        <dbReference type="ARBA" id="ARBA00022692"/>
    </source>
</evidence>
<evidence type="ECO:0000313" key="6">
    <source>
        <dbReference type="EMBL" id="GGG31423.1"/>
    </source>
</evidence>
<feature type="transmembrane region" description="Helical" evidence="4">
    <location>
        <begin position="280"/>
        <end position="299"/>
    </location>
</feature>
<dbReference type="PANTHER" id="PTHR23537">
    <property type="match status" value="1"/>
</dbReference>